<evidence type="ECO:0000256" key="8">
    <source>
        <dbReference type="PROSITE-ProRule" id="PRU01360"/>
    </source>
</evidence>
<evidence type="ECO:0000256" key="4">
    <source>
        <dbReference type="ARBA" id="ARBA00022692"/>
    </source>
</evidence>
<dbReference type="Gene3D" id="2.40.170.20">
    <property type="entry name" value="TonB-dependent receptor, beta-barrel domain"/>
    <property type="match status" value="1"/>
</dbReference>
<evidence type="ECO:0000256" key="7">
    <source>
        <dbReference type="ARBA" id="ARBA00023237"/>
    </source>
</evidence>
<comment type="similarity">
    <text evidence="8 9">Belongs to the TonB-dependent receptor family.</text>
</comment>
<evidence type="ECO:0000259" key="12">
    <source>
        <dbReference type="Pfam" id="PF07715"/>
    </source>
</evidence>
<sequence>MIRKFTLTLFLLGILSLAVTAQNRTISGKVTDDRDNAPLPGVTVTVKNSTVATQTNEEGTFSLQVPQGSETLVFSFIGYHKKEVRIGNQSQFDVSLESNEEALDEVVVVGYGTMKKKEITSAVTSVKAKDFNPGGTRSPLDLIQGKVAGLVITRTQGNNPNSSAAVQMRGVSSINGTRSPLIVIDGIPGGNLDLVQQDDIESFDVLKDGSAAAIYGTRANAGVILITTKKGKSGASRFDYSTYAQREYVDRKPDYLTATDFRDLIKKGLINSSEDLGASTDLYDELINKNNLSQYHNLSATGGTEKSNYRAAIYYNDAYGIAKQNSREQFGGRINVNQVGLQDHLTFSANLAGNFNKANLLGGQNGDFEQAVQRNPTAPLVNADGSFVETQAFNNYNPLSRLANRINERDQQTISADAKLGIKIIEGLNFDTFISYLRNTYNDRYYRSTRDWDQRLNSSYRGMAYASKSNFMEYTKTLESTLNYTKSFQDKHTLTALAGYSYQYYTYETFNVNNNGFTTDGFLDWNLGAGGAINNTALPRPGMGSGKEDNTLVAFFGRINYSFADKYFAQAILRREGSSRFGANHKWGNFPAFSVGWQLGEEDFIKNIDAISSLKLRVGYGVTGNQGIPNYQSVVTLGTGGVYPQDGVYYQTYGPGRNPNPDLKWEQKQEINIGLDFGLWDNVITGSLDVYNRTTKDLLHNYNAQQPPYVTGSIFTNVGTIRNHGVELQLSAQALRKGDFVWNIDFTGNTQNNKITKLSNEIFQANFLEFYGLPSPGNLGNAIRLEEGGAVGNFYGKRFAGFTDDGKWLFYKADGSKVPASQINNDDLTIIGNGVPKLQLALNNTFIYKNFDLSIFFRGKFGFDILNTKELYFGNKKWLPNNLLKSAITTHDKLNDDPQYSDYYIEKGDFVKLDNLTLGYNAPIKTNKYVRNVRIYVTGRNLLTFTGYSGIDPELEDTGFSTGVDGRGFYPRTKSLTLGLNVGF</sequence>
<dbReference type="OrthoDB" id="9768177at2"/>
<feature type="signal peptide" evidence="10">
    <location>
        <begin position="1"/>
        <end position="21"/>
    </location>
</feature>
<keyword evidence="13" id="KW-0675">Receptor</keyword>
<comment type="subcellular location">
    <subcellularLocation>
        <location evidence="1 8">Cell outer membrane</location>
        <topology evidence="1 8">Multi-pass membrane protein</topology>
    </subcellularLocation>
</comment>
<dbReference type="InterPro" id="IPR037066">
    <property type="entry name" value="Plug_dom_sf"/>
</dbReference>
<dbReference type="Gene3D" id="2.170.130.10">
    <property type="entry name" value="TonB-dependent receptor, plug domain"/>
    <property type="match status" value="1"/>
</dbReference>
<feature type="domain" description="TonB-dependent receptor-like beta-barrel" evidence="11">
    <location>
        <begin position="362"/>
        <end position="845"/>
    </location>
</feature>
<dbReference type="RefSeq" id="WP_013408792.1">
    <property type="nucleotide sequence ID" value="NC_014655.1"/>
</dbReference>
<keyword evidence="14" id="KW-1185">Reference proteome</keyword>
<proteinExistence type="inferred from homology"/>
<dbReference type="InterPro" id="IPR023996">
    <property type="entry name" value="TonB-dep_OMP_SusC/RagA"/>
</dbReference>
<dbReference type="InterPro" id="IPR023997">
    <property type="entry name" value="TonB-dep_OMP_SusC/RagA_CS"/>
</dbReference>
<dbReference type="GO" id="GO:0009279">
    <property type="term" value="C:cell outer membrane"/>
    <property type="evidence" value="ECO:0007669"/>
    <property type="project" value="UniProtKB-SubCell"/>
</dbReference>
<dbReference type="InterPro" id="IPR012910">
    <property type="entry name" value="Plug_dom"/>
</dbReference>
<dbReference type="STRING" id="649349.Lbys_2050"/>
<accession>E4RT38</accession>
<evidence type="ECO:0000256" key="3">
    <source>
        <dbReference type="ARBA" id="ARBA00022452"/>
    </source>
</evidence>
<evidence type="ECO:0000256" key="2">
    <source>
        <dbReference type="ARBA" id="ARBA00022448"/>
    </source>
</evidence>
<keyword evidence="4 8" id="KW-0812">Transmembrane</keyword>
<keyword evidence="5 9" id="KW-0798">TonB box</keyword>
<dbReference type="Proteomes" id="UP000007435">
    <property type="component" value="Chromosome"/>
</dbReference>
<dbReference type="Pfam" id="PF13715">
    <property type="entry name" value="CarbopepD_reg_2"/>
    <property type="match status" value="1"/>
</dbReference>
<reference key="1">
    <citation type="submission" date="2010-11" db="EMBL/GenBank/DDBJ databases">
        <title>The complete genome of Leadbetterella byssophila DSM 17132.</title>
        <authorList>
            <consortium name="US DOE Joint Genome Institute (JGI-PGF)"/>
            <person name="Lucas S."/>
            <person name="Copeland A."/>
            <person name="Lapidus A."/>
            <person name="Glavina del Rio T."/>
            <person name="Dalin E."/>
            <person name="Tice H."/>
            <person name="Bruce D."/>
            <person name="Goodwin L."/>
            <person name="Pitluck S."/>
            <person name="Kyrpides N."/>
            <person name="Mavromatis K."/>
            <person name="Ivanova N."/>
            <person name="Teshima H."/>
            <person name="Brettin T."/>
            <person name="Detter J.C."/>
            <person name="Han C."/>
            <person name="Tapia R."/>
            <person name="Land M."/>
            <person name="Hauser L."/>
            <person name="Markowitz V."/>
            <person name="Cheng J.-F."/>
            <person name="Hugenholtz P."/>
            <person name="Woyke T."/>
            <person name="Wu D."/>
            <person name="Tindall B."/>
            <person name="Pomrenke H.G."/>
            <person name="Brambilla E."/>
            <person name="Klenk H.-P."/>
            <person name="Eisen J.A."/>
        </authorList>
    </citation>
    <scope>NUCLEOTIDE SEQUENCE [LARGE SCALE GENOMIC DNA]</scope>
    <source>
        <strain>DSM 17132</strain>
    </source>
</reference>
<dbReference type="Pfam" id="PF00593">
    <property type="entry name" value="TonB_dep_Rec_b-barrel"/>
    <property type="match status" value="1"/>
</dbReference>
<dbReference type="NCBIfam" id="TIGR04056">
    <property type="entry name" value="OMP_RagA_SusC"/>
    <property type="match status" value="1"/>
</dbReference>
<keyword evidence="10" id="KW-0732">Signal</keyword>
<evidence type="ECO:0000256" key="9">
    <source>
        <dbReference type="RuleBase" id="RU003357"/>
    </source>
</evidence>
<keyword evidence="3 8" id="KW-1134">Transmembrane beta strand</keyword>
<reference evidence="13 14" key="2">
    <citation type="journal article" date="2011" name="Stand. Genomic Sci.">
        <title>Complete genome sequence of Leadbetterella byssophila type strain (4M15).</title>
        <authorList>
            <person name="Abt B."/>
            <person name="Teshima H."/>
            <person name="Lucas S."/>
            <person name="Lapidus A."/>
            <person name="Del Rio T.G."/>
            <person name="Nolan M."/>
            <person name="Tice H."/>
            <person name="Cheng J.F."/>
            <person name="Pitluck S."/>
            <person name="Liolios K."/>
            <person name="Pagani I."/>
            <person name="Ivanova N."/>
            <person name="Mavromatis K."/>
            <person name="Pati A."/>
            <person name="Tapia R."/>
            <person name="Han C."/>
            <person name="Goodwin L."/>
            <person name="Chen A."/>
            <person name="Palaniappan K."/>
            <person name="Land M."/>
            <person name="Hauser L."/>
            <person name="Chang Y.J."/>
            <person name="Jeffries C.D."/>
            <person name="Rohde M."/>
            <person name="Goker M."/>
            <person name="Tindall B.J."/>
            <person name="Detter J.C."/>
            <person name="Woyke T."/>
            <person name="Bristow J."/>
            <person name="Eisen J.A."/>
            <person name="Markowitz V."/>
            <person name="Hugenholtz P."/>
            <person name="Klenk H.P."/>
            <person name="Kyrpides N.C."/>
        </authorList>
    </citation>
    <scope>NUCLEOTIDE SEQUENCE [LARGE SCALE GENOMIC DNA]</scope>
    <source>
        <strain evidence="14">DSM 17132 / JCM 16389 / KACC 11308 / NBRC 106382 / 4M15</strain>
    </source>
</reference>
<dbReference type="KEGG" id="lby:Lbys_2050"/>
<feature type="chain" id="PRO_5003188099" evidence="10">
    <location>
        <begin position="22"/>
        <end position="984"/>
    </location>
</feature>
<dbReference type="Pfam" id="PF07715">
    <property type="entry name" value="Plug"/>
    <property type="match status" value="1"/>
</dbReference>
<dbReference type="InterPro" id="IPR036942">
    <property type="entry name" value="Beta-barrel_TonB_sf"/>
</dbReference>
<protein>
    <submittedName>
        <fullName evidence="13">TonB-dependent receptor</fullName>
    </submittedName>
</protein>
<dbReference type="NCBIfam" id="TIGR04057">
    <property type="entry name" value="SusC_RagA_signa"/>
    <property type="match status" value="1"/>
</dbReference>
<dbReference type="eggNOG" id="COG4206">
    <property type="taxonomic scope" value="Bacteria"/>
</dbReference>
<dbReference type="HOGENOM" id="CLU_004317_0_2_10"/>
<dbReference type="SUPFAM" id="SSF56935">
    <property type="entry name" value="Porins"/>
    <property type="match status" value="1"/>
</dbReference>
<dbReference type="Gene3D" id="2.60.40.1120">
    <property type="entry name" value="Carboxypeptidase-like, regulatory domain"/>
    <property type="match status" value="1"/>
</dbReference>
<dbReference type="eggNOG" id="COG1629">
    <property type="taxonomic scope" value="Bacteria"/>
</dbReference>
<evidence type="ECO:0000313" key="13">
    <source>
        <dbReference type="EMBL" id="ADQ17746.1"/>
    </source>
</evidence>
<evidence type="ECO:0000256" key="6">
    <source>
        <dbReference type="ARBA" id="ARBA00023136"/>
    </source>
</evidence>
<evidence type="ECO:0000256" key="1">
    <source>
        <dbReference type="ARBA" id="ARBA00004571"/>
    </source>
</evidence>
<dbReference type="EMBL" id="CP002305">
    <property type="protein sequence ID" value="ADQ17746.1"/>
    <property type="molecule type" value="Genomic_DNA"/>
</dbReference>
<dbReference type="InterPro" id="IPR000531">
    <property type="entry name" value="Beta-barrel_TonB"/>
</dbReference>
<keyword evidence="6 8" id="KW-0472">Membrane</keyword>
<dbReference type="InterPro" id="IPR008969">
    <property type="entry name" value="CarboxyPept-like_regulatory"/>
</dbReference>
<dbReference type="InterPro" id="IPR039426">
    <property type="entry name" value="TonB-dep_rcpt-like"/>
</dbReference>
<evidence type="ECO:0000313" key="14">
    <source>
        <dbReference type="Proteomes" id="UP000007435"/>
    </source>
</evidence>
<evidence type="ECO:0000256" key="10">
    <source>
        <dbReference type="SAM" id="SignalP"/>
    </source>
</evidence>
<dbReference type="AlphaFoldDB" id="E4RT38"/>
<keyword evidence="7 8" id="KW-0998">Cell outer membrane</keyword>
<name>E4RT38_LEAB4</name>
<feature type="domain" description="TonB-dependent receptor plug" evidence="12">
    <location>
        <begin position="115"/>
        <end position="223"/>
    </location>
</feature>
<evidence type="ECO:0000256" key="5">
    <source>
        <dbReference type="ARBA" id="ARBA00023077"/>
    </source>
</evidence>
<organism evidence="13 14">
    <name type="scientific">Leadbetterella byssophila (strain DSM 17132 / JCM 16389 / KACC 11308 / NBRC 106382 / 4M15)</name>
    <dbReference type="NCBI Taxonomy" id="649349"/>
    <lineage>
        <taxon>Bacteria</taxon>
        <taxon>Pseudomonadati</taxon>
        <taxon>Bacteroidota</taxon>
        <taxon>Cytophagia</taxon>
        <taxon>Cytophagales</taxon>
        <taxon>Leadbetterellaceae</taxon>
        <taxon>Leadbetterella</taxon>
    </lineage>
</organism>
<gene>
    <name evidence="13" type="ordered locus">Lbys_2050</name>
</gene>
<evidence type="ECO:0000259" key="11">
    <source>
        <dbReference type="Pfam" id="PF00593"/>
    </source>
</evidence>
<dbReference type="PROSITE" id="PS52016">
    <property type="entry name" value="TONB_DEPENDENT_REC_3"/>
    <property type="match status" value="1"/>
</dbReference>
<keyword evidence="2 8" id="KW-0813">Transport</keyword>
<dbReference type="SUPFAM" id="SSF49464">
    <property type="entry name" value="Carboxypeptidase regulatory domain-like"/>
    <property type="match status" value="1"/>
</dbReference>